<dbReference type="PANTHER" id="PTHR15976">
    <property type="entry name" value="CONSTITUTIVE COACTIVATOR OF PEROXISOME PROLIFERATOR-ACTIVATED RECEPTOR GAMMA"/>
    <property type="match status" value="1"/>
</dbReference>
<gene>
    <name evidence="2" type="ORF">CHIRRI_LOCUS3704</name>
</gene>
<dbReference type="SUPFAM" id="SSF88723">
    <property type="entry name" value="PIN domain-like"/>
    <property type="match status" value="1"/>
</dbReference>
<proteinExistence type="inferred from homology"/>
<reference evidence="2" key="2">
    <citation type="submission" date="2022-10" db="EMBL/GenBank/DDBJ databases">
        <authorList>
            <consortium name="ENA_rothamsted_submissions"/>
            <consortium name="culmorum"/>
            <person name="King R."/>
        </authorList>
    </citation>
    <scope>NUCLEOTIDE SEQUENCE</scope>
</reference>
<evidence type="ECO:0000313" key="2">
    <source>
        <dbReference type="EMBL" id="CAG9800766.1"/>
    </source>
</evidence>
<dbReference type="Proteomes" id="UP001153620">
    <property type="component" value="Chromosome 1"/>
</dbReference>
<dbReference type="Gene3D" id="3.40.50.1010">
    <property type="entry name" value="5'-nuclease"/>
    <property type="match status" value="1"/>
</dbReference>
<dbReference type="InterPro" id="IPR026784">
    <property type="entry name" value="Coact_PPARg"/>
</dbReference>
<dbReference type="EMBL" id="OU895877">
    <property type="protein sequence ID" value="CAG9800766.1"/>
    <property type="molecule type" value="Genomic_DNA"/>
</dbReference>
<name>A0A9N9RLZ5_9DIPT</name>
<dbReference type="PANTHER" id="PTHR15976:SF16">
    <property type="entry name" value="ASTEROID DOMAIN-CONTAINING PROTEIN"/>
    <property type="match status" value="1"/>
</dbReference>
<dbReference type="GO" id="GO:0005634">
    <property type="term" value="C:nucleus"/>
    <property type="evidence" value="ECO:0007669"/>
    <property type="project" value="TreeGrafter"/>
</dbReference>
<keyword evidence="3" id="KW-1185">Reference proteome</keyword>
<evidence type="ECO:0000313" key="3">
    <source>
        <dbReference type="Proteomes" id="UP001153620"/>
    </source>
</evidence>
<accession>A0A9N9RLZ5</accession>
<sequence length="573" mass="67790">MGVRQLQTYVKNYVLNGYINVSLYDECKDFKRQYSTKPILLIDLHSFLRILLKDLKEVLCGIRHQKVYERLEEFLEDISQIADLVFYNEGPVFPAKLSEWINRQNQEFTRAKNVLELINQERPLEEIIERVKNIEVPISHFEIVESLAKKYGTLKTAVDKECDTEMAQYACQDPLVLAILADDSDFLIFPGNWRYFSLRDLDQKTFETKEYNRVALRENLGLNDQELVLLSTLNGNDVISFDKDSFYFHKKLVKERYSCLQRFPAIAQYIKDNNLLDKKNLLADVANRLFDWKFKLDANGCIGKVRDSFKFYDVASKNEIPDSEDATMVYCRQKSYYFVHSILSHMTVKLTFNYFDHERSNNFFTTVNCLFRKEIGIILKDKPFRRYRICSKMSHADEKYEMISFNPIIPKFKQPPLIELLDRLQYPEHDELRFKLLKWLICEQKDNHINFESIPQNIFLDVLALIYMVHEGLIDVIEADIILLSIKHVENGDVPEELSAPEILHPRAFYVSMIFSYCHYHVTRCLEITGLKSLTKLLNFDGVLFHNIFREHINQPFYYQILLADFANYRHYV</sequence>
<evidence type="ECO:0000256" key="1">
    <source>
        <dbReference type="ARBA" id="ARBA00009495"/>
    </source>
</evidence>
<comment type="similarity">
    <text evidence="1">Belongs to the constitutive coactivator of PPAR-gamma family.</text>
</comment>
<dbReference type="OrthoDB" id="6354174at2759"/>
<reference evidence="2" key="1">
    <citation type="submission" date="2022-01" db="EMBL/GenBank/DDBJ databases">
        <authorList>
            <person name="King R."/>
        </authorList>
    </citation>
    <scope>NUCLEOTIDE SEQUENCE</scope>
</reference>
<dbReference type="InterPro" id="IPR029060">
    <property type="entry name" value="PIN-like_dom_sf"/>
</dbReference>
<evidence type="ECO:0008006" key="4">
    <source>
        <dbReference type="Google" id="ProtNLM"/>
    </source>
</evidence>
<dbReference type="AlphaFoldDB" id="A0A9N9RLZ5"/>
<organism evidence="2 3">
    <name type="scientific">Chironomus riparius</name>
    <dbReference type="NCBI Taxonomy" id="315576"/>
    <lineage>
        <taxon>Eukaryota</taxon>
        <taxon>Metazoa</taxon>
        <taxon>Ecdysozoa</taxon>
        <taxon>Arthropoda</taxon>
        <taxon>Hexapoda</taxon>
        <taxon>Insecta</taxon>
        <taxon>Pterygota</taxon>
        <taxon>Neoptera</taxon>
        <taxon>Endopterygota</taxon>
        <taxon>Diptera</taxon>
        <taxon>Nematocera</taxon>
        <taxon>Chironomoidea</taxon>
        <taxon>Chironomidae</taxon>
        <taxon>Chironominae</taxon>
        <taxon>Chironomus</taxon>
    </lineage>
</organism>
<protein>
    <recommendedName>
        <fullName evidence="4">Constitutive coactivator of peroxisome proliferator-activated receptor gamma</fullName>
    </recommendedName>
</protein>